<keyword evidence="1" id="KW-0812">Transmembrane</keyword>
<name>A0A401IG42_APHSA</name>
<evidence type="ECO:0000313" key="3">
    <source>
        <dbReference type="Proteomes" id="UP000287247"/>
    </source>
</evidence>
<dbReference type="Proteomes" id="UP000287247">
    <property type="component" value="Unassembled WGS sequence"/>
</dbReference>
<sequence>MSKSKPPKIAPLTSALIISIAITIMVYVLRGLGILGFIPGSILLLLIAVSIILSIVYSIRPPRRL</sequence>
<organism evidence="2 3">
    <name type="scientific">Aphanothece sacrum FPU1</name>
    <dbReference type="NCBI Taxonomy" id="1920663"/>
    <lineage>
        <taxon>Bacteria</taxon>
        <taxon>Bacillati</taxon>
        <taxon>Cyanobacteriota</taxon>
        <taxon>Cyanophyceae</taxon>
        <taxon>Oscillatoriophycideae</taxon>
        <taxon>Chroococcales</taxon>
        <taxon>Aphanothecaceae</taxon>
        <taxon>Aphanothece</taxon>
    </lineage>
</organism>
<protein>
    <submittedName>
        <fullName evidence="2">Uncharacterized protein</fullName>
    </submittedName>
</protein>
<evidence type="ECO:0000313" key="2">
    <source>
        <dbReference type="EMBL" id="GBF80248.1"/>
    </source>
</evidence>
<feature type="transmembrane region" description="Helical" evidence="1">
    <location>
        <begin position="34"/>
        <end position="59"/>
    </location>
</feature>
<comment type="caution">
    <text evidence="2">The sequence shown here is derived from an EMBL/GenBank/DDBJ whole genome shotgun (WGS) entry which is preliminary data.</text>
</comment>
<dbReference type="AlphaFoldDB" id="A0A401IG42"/>
<keyword evidence="1" id="KW-1133">Transmembrane helix</keyword>
<feature type="transmembrane region" description="Helical" evidence="1">
    <location>
        <begin position="9"/>
        <end position="28"/>
    </location>
</feature>
<reference evidence="3" key="1">
    <citation type="submission" date="2017-05" db="EMBL/GenBank/DDBJ databases">
        <title>Physiological properties and genetic analysis related to exopolysaccharide production of fresh-water unicellular cyanobacterium Aphanothece sacrum, Suizenji Nori, that has been cultured as a food source in Japan.</title>
        <authorList>
            <person name="Kanesaki Y."/>
            <person name="Yoshikawa S."/>
            <person name="Ohki K."/>
        </authorList>
    </citation>
    <scope>NUCLEOTIDE SEQUENCE [LARGE SCALE GENOMIC DNA]</scope>
    <source>
        <strain evidence="3">FPU1</strain>
    </source>
</reference>
<accession>A0A401IG42</accession>
<keyword evidence="3" id="KW-1185">Reference proteome</keyword>
<gene>
    <name evidence="2" type="ORF">AsFPU1_1649</name>
</gene>
<proteinExistence type="predicted"/>
<evidence type="ECO:0000256" key="1">
    <source>
        <dbReference type="SAM" id="Phobius"/>
    </source>
</evidence>
<dbReference type="EMBL" id="BDQK01000006">
    <property type="protein sequence ID" value="GBF80248.1"/>
    <property type="molecule type" value="Genomic_DNA"/>
</dbReference>
<dbReference type="RefSeq" id="WP_124971684.1">
    <property type="nucleotide sequence ID" value="NZ_BDQK01000006.1"/>
</dbReference>
<keyword evidence="1" id="KW-0472">Membrane</keyword>